<reference evidence="3" key="1">
    <citation type="submission" date="2025-08" db="UniProtKB">
        <authorList>
            <consortium name="RefSeq"/>
        </authorList>
    </citation>
    <scope>IDENTIFICATION</scope>
</reference>
<keyword evidence="1" id="KW-1133">Transmembrane helix</keyword>
<keyword evidence="2" id="KW-1185">Reference proteome</keyword>
<evidence type="ECO:0000313" key="3">
    <source>
        <dbReference type="RefSeq" id="XP_055365087.1"/>
    </source>
</evidence>
<evidence type="ECO:0000256" key="1">
    <source>
        <dbReference type="SAM" id="Phobius"/>
    </source>
</evidence>
<dbReference type="AlphaFoldDB" id="A0A9W2XTJ7"/>
<gene>
    <name evidence="3" type="primary">LOC129604136</name>
</gene>
<proteinExistence type="predicted"/>
<dbReference type="GeneID" id="129604136"/>
<dbReference type="KEGG" id="bspl:129604136"/>
<name>A0A9W2XTJ7_BETSP</name>
<dbReference type="OrthoDB" id="8938325at2759"/>
<organism evidence="2 3">
    <name type="scientific">Betta splendens</name>
    <name type="common">Siamese fighting fish</name>
    <dbReference type="NCBI Taxonomy" id="158456"/>
    <lineage>
        <taxon>Eukaryota</taxon>
        <taxon>Metazoa</taxon>
        <taxon>Chordata</taxon>
        <taxon>Craniata</taxon>
        <taxon>Vertebrata</taxon>
        <taxon>Euteleostomi</taxon>
        <taxon>Actinopterygii</taxon>
        <taxon>Neopterygii</taxon>
        <taxon>Teleostei</taxon>
        <taxon>Neoteleostei</taxon>
        <taxon>Acanthomorphata</taxon>
        <taxon>Anabantaria</taxon>
        <taxon>Anabantiformes</taxon>
        <taxon>Anabantoidei</taxon>
        <taxon>Osphronemidae</taxon>
        <taxon>Betta</taxon>
    </lineage>
</organism>
<keyword evidence="1" id="KW-0812">Transmembrane</keyword>
<dbReference type="Proteomes" id="UP000515150">
    <property type="component" value="Chromosome 5"/>
</dbReference>
<evidence type="ECO:0000313" key="2">
    <source>
        <dbReference type="Proteomes" id="UP000515150"/>
    </source>
</evidence>
<dbReference type="RefSeq" id="XP_055365087.1">
    <property type="nucleotide sequence ID" value="XM_055509112.1"/>
</dbReference>
<accession>A0A9W2XTJ7</accession>
<sequence length="256" mass="28115">MKMTHQSSPAEIELTCYYSVEQRGTISVSPLSNSIIIESLVPPELTVTPLVITESDSVTVNCQTPSSVPLSQCYFNFGKDKPAKPFSCQKTLTGTELLQITNQNSPAEVAVSCFYLKTHRAPNSNVFSISIRLPRPELTVTPLVITESHSVTVNCQTPSSVPVYQCWLYSVRDQTSRVVSCHQTLTGTELMKMTHQRSLMRNLLVIVTSFGAIVTELGLVLFCARRNDKNWGHMCHGTAEKGPTCAAQRTQTGSSA</sequence>
<feature type="transmembrane region" description="Helical" evidence="1">
    <location>
        <begin position="203"/>
        <end position="224"/>
    </location>
</feature>
<keyword evidence="1" id="KW-0472">Membrane</keyword>
<protein>
    <submittedName>
        <fullName evidence="3">Uncharacterized protein LOC129604136</fullName>
    </submittedName>
</protein>